<dbReference type="PANTHER" id="PTHR33979:SF2">
    <property type="entry name" value="PEPTIDASE M50B-LIKE-DOMAIN-CONTAINING PROTEIN"/>
    <property type="match status" value="1"/>
</dbReference>
<feature type="transmembrane region" description="Helical" evidence="1">
    <location>
        <begin position="200"/>
        <end position="220"/>
    </location>
</feature>
<gene>
    <name evidence="2" type="ORF">Rhopal_001281-T1</name>
</gene>
<dbReference type="AlphaFoldDB" id="A0AAV5GFA6"/>
<sequence>MAQVPPPKRAYDDSFGPGDYGWGSETTVTLNPPEVITYTVYPTTTILDTSTVVLEQTTHEVDRNGRRRNLDSNKHVRFGRSNGLAIHIIGITLVWNLWGIRWLFYSVKSFTAFVHESGHVVGLLVSSQPLHRFTIDPNLGGATYTTPGRRLKAPAMYLGQVFSIAFGGAMVFAGFNTLASKYASFVVMALWLPVIGLQRNLLSMLNCAVPLGLLIGVWFIDHARDLRFYILFIGILSSFYIVWDTMDDFFHRKQNECCVVMLESNTARPAAVWFIAWLVMSLVILAGCILGAIALFRQTEYGMYCEGQSFAPT</sequence>
<keyword evidence="1" id="KW-0812">Transmembrane</keyword>
<evidence type="ECO:0000313" key="2">
    <source>
        <dbReference type="EMBL" id="GJN88316.1"/>
    </source>
</evidence>
<reference evidence="2 3" key="1">
    <citation type="submission" date="2021-12" db="EMBL/GenBank/DDBJ databases">
        <title>High titer production of polyol ester of fatty acids by Rhodotorula paludigena BS15 towards product separation-free biomass refinery.</title>
        <authorList>
            <person name="Mano J."/>
            <person name="Ono H."/>
            <person name="Tanaka T."/>
            <person name="Naito K."/>
            <person name="Sushida H."/>
            <person name="Ike M."/>
            <person name="Tokuyasu K."/>
            <person name="Kitaoka M."/>
        </authorList>
    </citation>
    <scope>NUCLEOTIDE SEQUENCE [LARGE SCALE GENOMIC DNA]</scope>
    <source>
        <strain evidence="2 3">BS15</strain>
    </source>
</reference>
<proteinExistence type="predicted"/>
<comment type="caution">
    <text evidence="2">The sequence shown here is derived from an EMBL/GenBank/DDBJ whole genome shotgun (WGS) entry which is preliminary data.</text>
</comment>
<feature type="transmembrane region" description="Helical" evidence="1">
    <location>
        <begin position="271"/>
        <end position="296"/>
    </location>
</feature>
<keyword evidence="3" id="KW-1185">Reference proteome</keyword>
<keyword evidence="1" id="KW-0472">Membrane</keyword>
<dbReference type="InterPro" id="IPR049500">
    <property type="entry name" value="Peptidase_M50B-like"/>
</dbReference>
<dbReference type="EMBL" id="BQKY01000003">
    <property type="protein sequence ID" value="GJN88316.1"/>
    <property type="molecule type" value="Genomic_DNA"/>
</dbReference>
<feature type="transmembrane region" description="Helical" evidence="1">
    <location>
        <begin position="226"/>
        <end position="243"/>
    </location>
</feature>
<accession>A0AAV5GFA6</accession>
<feature type="transmembrane region" description="Helical" evidence="1">
    <location>
        <begin position="157"/>
        <end position="179"/>
    </location>
</feature>
<dbReference type="Pfam" id="PF13398">
    <property type="entry name" value="Peptidase_M50B"/>
    <property type="match status" value="1"/>
</dbReference>
<evidence type="ECO:0008006" key="4">
    <source>
        <dbReference type="Google" id="ProtNLM"/>
    </source>
</evidence>
<keyword evidence="1" id="KW-1133">Transmembrane helix</keyword>
<organism evidence="2 3">
    <name type="scientific">Rhodotorula paludigena</name>
    <dbReference type="NCBI Taxonomy" id="86838"/>
    <lineage>
        <taxon>Eukaryota</taxon>
        <taxon>Fungi</taxon>
        <taxon>Dikarya</taxon>
        <taxon>Basidiomycota</taxon>
        <taxon>Pucciniomycotina</taxon>
        <taxon>Microbotryomycetes</taxon>
        <taxon>Sporidiobolales</taxon>
        <taxon>Sporidiobolaceae</taxon>
        <taxon>Rhodotorula</taxon>
    </lineage>
</organism>
<name>A0AAV5GFA6_9BASI</name>
<evidence type="ECO:0000313" key="3">
    <source>
        <dbReference type="Proteomes" id="UP001342314"/>
    </source>
</evidence>
<dbReference type="PANTHER" id="PTHR33979">
    <property type="entry name" value="OS02G0221600 PROTEIN"/>
    <property type="match status" value="1"/>
</dbReference>
<protein>
    <recommendedName>
        <fullName evidence="4">Peptidase M50B-like-domain-containing protein</fullName>
    </recommendedName>
</protein>
<feature type="transmembrane region" description="Helical" evidence="1">
    <location>
        <begin position="84"/>
        <end position="104"/>
    </location>
</feature>
<evidence type="ECO:0000256" key="1">
    <source>
        <dbReference type="SAM" id="Phobius"/>
    </source>
</evidence>
<dbReference type="Proteomes" id="UP001342314">
    <property type="component" value="Unassembled WGS sequence"/>
</dbReference>